<dbReference type="SMART" id="SM00966">
    <property type="entry name" value="SpoVT_AbrB"/>
    <property type="match status" value="1"/>
</dbReference>
<evidence type="ECO:0000259" key="2">
    <source>
        <dbReference type="PROSITE" id="PS51740"/>
    </source>
</evidence>
<accession>A0A2M7SDA9</accession>
<comment type="caution">
    <text evidence="3">The sequence shown here is derived from an EMBL/GenBank/DDBJ whole genome shotgun (WGS) entry which is preliminary data.</text>
</comment>
<dbReference type="Proteomes" id="UP000229307">
    <property type="component" value="Unassembled WGS sequence"/>
</dbReference>
<dbReference type="AlphaFoldDB" id="A0A2M7SDA9"/>
<keyword evidence="1" id="KW-0238">DNA-binding</keyword>
<evidence type="ECO:0000313" key="3">
    <source>
        <dbReference type="EMBL" id="PIZ17498.1"/>
    </source>
</evidence>
<dbReference type="InterPro" id="IPR007159">
    <property type="entry name" value="SpoVT-AbrB_dom"/>
</dbReference>
<proteinExistence type="predicted"/>
<dbReference type="SUPFAM" id="SSF89447">
    <property type="entry name" value="AbrB/MazE/MraZ-like"/>
    <property type="match status" value="1"/>
</dbReference>
<protein>
    <submittedName>
        <fullName evidence="3">AbrB family transcriptional regulator</fullName>
    </submittedName>
</protein>
<reference evidence="4" key="1">
    <citation type="submission" date="2017-09" db="EMBL/GenBank/DDBJ databases">
        <title>Depth-based differentiation of microbial function through sediment-hosted aquifers and enrichment of novel symbionts in the deep terrestrial subsurface.</title>
        <authorList>
            <person name="Probst A.J."/>
            <person name="Ladd B."/>
            <person name="Jarett J.K."/>
            <person name="Geller-Mcgrath D.E."/>
            <person name="Sieber C.M.K."/>
            <person name="Emerson J.B."/>
            <person name="Anantharaman K."/>
            <person name="Thomas B.C."/>
            <person name="Malmstrom R."/>
            <person name="Stieglmeier M."/>
            <person name="Klingl A."/>
            <person name="Woyke T."/>
            <person name="Ryan C.M."/>
            <person name="Banfield J.F."/>
        </authorList>
    </citation>
    <scope>NUCLEOTIDE SEQUENCE [LARGE SCALE GENOMIC DNA]</scope>
</reference>
<organism evidence="3 4">
    <name type="scientific">Candidatus Desantisbacteria bacterium CG_4_10_14_0_8_um_filter_48_22</name>
    <dbReference type="NCBI Taxonomy" id="1974543"/>
    <lineage>
        <taxon>Bacteria</taxon>
        <taxon>Candidatus Desantisiibacteriota</taxon>
    </lineage>
</organism>
<dbReference type="EMBL" id="PFMR01000111">
    <property type="protein sequence ID" value="PIZ17498.1"/>
    <property type="molecule type" value="Genomic_DNA"/>
</dbReference>
<evidence type="ECO:0000313" key="4">
    <source>
        <dbReference type="Proteomes" id="UP000229307"/>
    </source>
</evidence>
<dbReference type="GO" id="GO:0003677">
    <property type="term" value="F:DNA binding"/>
    <property type="evidence" value="ECO:0007669"/>
    <property type="project" value="UniProtKB-UniRule"/>
</dbReference>
<feature type="domain" description="SpoVT-AbrB" evidence="2">
    <location>
        <begin position="1"/>
        <end position="46"/>
    </location>
</feature>
<dbReference type="PROSITE" id="PS51740">
    <property type="entry name" value="SPOVT_ABRB"/>
    <property type="match status" value="1"/>
</dbReference>
<dbReference type="NCBIfam" id="TIGR01439">
    <property type="entry name" value="lp_hng_hel_AbrB"/>
    <property type="match status" value="1"/>
</dbReference>
<dbReference type="InterPro" id="IPR037914">
    <property type="entry name" value="SpoVT-AbrB_sf"/>
</dbReference>
<gene>
    <name evidence="3" type="ORF">COY52_04330</name>
</gene>
<dbReference type="Gene3D" id="2.10.260.10">
    <property type="match status" value="1"/>
</dbReference>
<evidence type="ECO:0000256" key="1">
    <source>
        <dbReference type="PROSITE-ProRule" id="PRU01076"/>
    </source>
</evidence>
<dbReference type="Pfam" id="PF04014">
    <property type="entry name" value="MazE_antitoxin"/>
    <property type="match status" value="1"/>
</dbReference>
<sequence>MAEATITSKGQVTIPKSVRDALNLKSKDKIVFVPLGDHAVMRPLKGNVLDLRGSVKHKGGPIDFRKLRADMESEIAKDAVNEMGNKYAPRRR</sequence>
<name>A0A2M7SDA9_9BACT</name>